<evidence type="ECO:0000313" key="7">
    <source>
        <dbReference type="Proteomes" id="UP000298460"/>
    </source>
</evidence>
<dbReference type="PANTHER" id="PTHR43479:SF11">
    <property type="entry name" value="ACREF_ENVCD OPERON REPRESSOR-RELATED"/>
    <property type="match status" value="1"/>
</dbReference>
<keyword evidence="1" id="KW-0805">Transcription regulation</keyword>
<organism evidence="6 7">
    <name type="scientific">Desulfosporosinus fructosivorans</name>
    <dbReference type="NCBI Taxonomy" id="2018669"/>
    <lineage>
        <taxon>Bacteria</taxon>
        <taxon>Bacillati</taxon>
        <taxon>Bacillota</taxon>
        <taxon>Clostridia</taxon>
        <taxon>Eubacteriales</taxon>
        <taxon>Desulfitobacteriaceae</taxon>
        <taxon>Desulfosporosinus</taxon>
    </lineage>
</organism>
<dbReference type="InterPro" id="IPR036271">
    <property type="entry name" value="Tet_transcr_reg_TetR-rel_C_sf"/>
</dbReference>
<dbReference type="SUPFAM" id="SSF46689">
    <property type="entry name" value="Homeodomain-like"/>
    <property type="match status" value="1"/>
</dbReference>
<gene>
    <name evidence="6" type="ORF">E4K67_00800</name>
</gene>
<keyword evidence="7" id="KW-1185">Reference proteome</keyword>
<dbReference type="GO" id="GO:0003677">
    <property type="term" value="F:DNA binding"/>
    <property type="evidence" value="ECO:0007669"/>
    <property type="project" value="UniProtKB-UniRule"/>
</dbReference>
<keyword evidence="2 4" id="KW-0238">DNA-binding</keyword>
<dbReference type="InterPro" id="IPR001647">
    <property type="entry name" value="HTH_TetR"/>
</dbReference>
<evidence type="ECO:0000313" key="6">
    <source>
        <dbReference type="EMBL" id="TGE39584.1"/>
    </source>
</evidence>
<dbReference type="PROSITE" id="PS50977">
    <property type="entry name" value="HTH_TETR_2"/>
    <property type="match status" value="1"/>
</dbReference>
<feature type="DNA-binding region" description="H-T-H motif" evidence="4">
    <location>
        <begin position="29"/>
        <end position="48"/>
    </location>
</feature>
<keyword evidence="3" id="KW-0804">Transcription</keyword>
<dbReference type="Gene3D" id="1.10.10.60">
    <property type="entry name" value="Homeodomain-like"/>
    <property type="match status" value="1"/>
</dbReference>
<feature type="domain" description="HTH tetR-type" evidence="5">
    <location>
        <begin position="6"/>
        <end position="66"/>
    </location>
</feature>
<evidence type="ECO:0000256" key="3">
    <source>
        <dbReference type="ARBA" id="ARBA00023163"/>
    </source>
</evidence>
<dbReference type="SUPFAM" id="SSF48498">
    <property type="entry name" value="Tetracyclin repressor-like, C-terminal domain"/>
    <property type="match status" value="1"/>
</dbReference>
<reference evidence="6 7" key="1">
    <citation type="submission" date="2019-03" db="EMBL/GenBank/DDBJ databases">
        <title>Draft Genome Sequence of Desulfosporosinus fructosivorans Strain 63.6F, Isolated from Marine Sediment in the Baltic Sea.</title>
        <authorList>
            <person name="Hausmann B."/>
            <person name="Vandieken V."/>
            <person name="Pjevac P."/>
            <person name="Schreck K."/>
            <person name="Herbold C.W."/>
            <person name="Loy A."/>
        </authorList>
    </citation>
    <scope>NUCLEOTIDE SEQUENCE [LARGE SCALE GENOMIC DNA]</scope>
    <source>
        <strain evidence="6 7">63.6F</strain>
    </source>
</reference>
<dbReference type="PRINTS" id="PR00455">
    <property type="entry name" value="HTHTETR"/>
</dbReference>
<dbReference type="Gene3D" id="1.10.357.10">
    <property type="entry name" value="Tetracycline Repressor, domain 2"/>
    <property type="match status" value="1"/>
</dbReference>
<dbReference type="PANTHER" id="PTHR43479">
    <property type="entry name" value="ACREF/ENVCD OPERON REPRESSOR-RELATED"/>
    <property type="match status" value="1"/>
</dbReference>
<protein>
    <submittedName>
        <fullName evidence="6">TetR/AcrR family transcriptional regulator</fullName>
    </submittedName>
</protein>
<dbReference type="FunFam" id="1.10.10.60:FF:000141">
    <property type="entry name" value="TetR family transcriptional regulator"/>
    <property type="match status" value="1"/>
</dbReference>
<evidence type="ECO:0000256" key="1">
    <source>
        <dbReference type="ARBA" id="ARBA00023015"/>
    </source>
</evidence>
<accession>A0A4Z0RAX0</accession>
<evidence type="ECO:0000256" key="2">
    <source>
        <dbReference type="ARBA" id="ARBA00023125"/>
    </source>
</evidence>
<sequence length="192" mass="21947">MTGAREEKYKDIIKAAIRVFSVHGFDGAKMENIAKEAGIGKGTVYEYFESKEQLFEEIMKFSIEKFRQGLKDSIDQGDTIEGKIVNCSRFNAEFLSSHMDLVQIAMKVKLLSKEVRVHHLATQVAIMEHYTEMVRVAKEKGEFSPDLDEELATYCIMGTLDQFCKQRVFFDPRPLGEIDHQAIVSLMLKGLR</sequence>
<evidence type="ECO:0000256" key="4">
    <source>
        <dbReference type="PROSITE-ProRule" id="PRU00335"/>
    </source>
</evidence>
<dbReference type="AlphaFoldDB" id="A0A4Z0RAX0"/>
<dbReference type="EMBL" id="SPQQ01000001">
    <property type="protein sequence ID" value="TGE39584.1"/>
    <property type="molecule type" value="Genomic_DNA"/>
</dbReference>
<proteinExistence type="predicted"/>
<dbReference type="InterPro" id="IPR050624">
    <property type="entry name" value="HTH-type_Tx_Regulator"/>
</dbReference>
<evidence type="ECO:0000259" key="5">
    <source>
        <dbReference type="PROSITE" id="PS50977"/>
    </source>
</evidence>
<comment type="caution">
    <text evidence="6">The sequence shown here is derived from an EMBL/GenBank/DDBJ whole genome shotgun (WGS) entry which is preliminary data.</text>
</comment>
<dbReference type="GO" id="GO:0045892">
    <property type="term" value="P:negative regulation of DNA-templated transcription"/>
    <property type="evidence" value="ECO:0007669"/>
    <property type="project" value="UniProtKB-ARBA"/>
</dbReference>
<dbReference type="Proteomes" id="UP000298460">
    <property type="component" value="Unassembled WGS sequence"/>
</dbReference>
<dbReference type="InterPro" id="IPR009057">
    <property type="entry name" value="Homeodomain-like_sf"/>
</dbReference>
<dbReference type="OrthoDB" id="9812993at2"/>
<name>A0A4Z0RAX0_9FIRM</name>
<dbReference type="Pfam" id="PF00440">
    <property type="entry name" value="TetR_N"/>
    <property type="match status" value="1"/>
</dbReference>